<comment type="similarity">
    <text evidence="2 11">Belongs to the LpxB family.</text>
</comment>
<dbReference type="EMBL" id="AP018005">
    <property type="protein sequence ID" value="BBB15339.1"/>
    <property type="molecule type" value="Genomic_DNA"/>
</dbReference>
<keyword evidence="5 11" id="KW-0444">Lipid biosynthesis</keyword>
<keyword evidence="6 11" id="KW-0441">Lipid A biosynthesis</keyword>
<evidence type="ECO:0000313" key="12">
    <source>
        <dbReference type="EMBL" id="BBB15339.1"/>
    </source>
</evidence>
<dbReference type="GO" id="GO:0009245">
    <property type="term" value="P:lipid A biosynthetic process"/>
    <property type="evidence" value="ECO:0007669"/>
    <property type="project" value="UniProtKB-UniRule"/>
</dbReference>
<dbReference type="GO" id="GO:0008915">
    <property type="term" value="F:lipid-A-disaccharide synthase activity"/>
    <property type="evidence" value="ECO:0007669"/>
    <property type="project" value="UniProtKB-UniRule"/>
</dbReference>
<evidence type="ECO:0000256" key="3">
    <source>
        <dbReference type="ARBA" id="ARBA00012687"/>
    </source>
</evidence>
<evidence type="ECO:0000256" key="7">
    <source>
        <dbReference type="ARBA" id="ARBA00022676"/>
    </source>
</evidence>
<keyword evidence="7 11" id="KW-0328">Glycosyltransferase</keyword>
<evidence type="ECO:0000256" key="11">
    <source>
        <dbReference type="HAMAP-Rule" id="MF_00392"/>
    </source>
</evidence>
<evidence type="ECO:0000256" key="9">
    <source>
        <dbReference type="ARBA" id="ARBA00023098"/>
    </source>
</evidence>
<protein>
    <recommendedName>
        <fullName evidence="4 11">Lipid-A-disaccharide synthase</fullName>
        <ecNumber evidence="3 11">2.4.1.182</ecNumber>
    </recommendedName>
</protein>
<dbReference type="SUPFAM" id="SSF53756">
    <property type="entry name" value="UDP-Glycosyltransferase/glycogen phosphorylase"/>
    <property type="match status" value="1"/>
</dbReference>
<gene>
    <name evidence="11 12" type="primary">lpxB</name>
    <name evidence="12" type="ORF">RVIR1_08560</name>
</gene>
<dbReference type="GO" id="GO:0016020">
    <property type="term" value="C:membrane"/>
    <property type="evidence" value="ECO:0007669"/>
    <property type="project" value="GOC"/>
</dbReference>
<dbReference type="InterPro" id="IPR003835">
    <property type="entry name" value="Glyco_trans_19"/>
</dbReference>
<evidence type="ECO:0000256" key="4">
    <source>
        <dbReference type="ARBA" id="ARBA00020902"/>
    </source>
</evidence>
<dbReference type="Pfam" id="PF02684">
    <property type="entry name" value="LpxB"/>
    <property type="match status" value="1"/>
</dbReference>
<keyword evidence="9 11" id="KW-0443">Lipid metabolism</keyword>
<organism evidence="12 13">
    <name type="scientific">Candidatus Rickettsiella viridis</name>
    <dbReference type="NCBI Taxonomy" id="676208"/>
    <lineage>
        <taxon>Bacteria</taxon>
        <taxon>Pseudomonadati</taxon>
        <taxon>Pseudomonadota</taxon>
        <taxon>Gammaproteobacteria</taxon>
        <taxon>Legionellales</taxon>
        <taxon>Coxiellaceae</taxon>
        <taxon>Rickettsiella</taxon>
    </lineage>
</organism>
<keyword evidence="13" id="KW-1185">Reference proteome</keyword>
<evidence type="ECO:0000256" key="2">
    <source>
        <dbReference type="ARBA" id="ARBA00007868"/>
    </source>
</evidence>
<dbReference type="PANTHER" id="PTHR30372:SF4">
    <property type="entry name" value="LIPID-A-DISACCHARIDE SYNTHASE, MITOCHONDRIAL-RELATED"/>
    <property type="match status" value="1"/>
</dbReference>
<dbReference type="GO" id="GO:0005543">
    <property type="term" value="F:phospholipid binding"/>
    <property type="evidence" value="ECO:0007669"/>
    <property type="project" value="TreeGrafter"/>
</dbReference>
<accession>A0A2Z5UUU7</accession>
<dbReference type="UniPathway" id="UPA00973"/>
<evidence type="ECO:0000256" key="1">
    <source>
        <dbReference type="ARBA" id="ARBA00002056"/>
    </source>
</evidence>
<dbReference type="PANTHER" id="PTHR30372">
    <property type="entry name" value="LIPID-A-DISACCHARIDE SYNTHASE"/>
    <property type="match status" value="1"/>
</dbReference>
<dbReference type="HAMAP" id="MF_00392">
    <property type="entry name" value="LpxB"/>
    <property type="match status" value="1"/>
</dbReference>
<evidence type="ECO:0000313" key="13">
    <source>
        <dbReference type="Proteomes" id="UP000282483"/>
    </source>
</evidence>
<dbReference type="NCBIfam" id="TIGR00215">
    <property type="entry name" value="lpxB"/>
    <property type="match status" value="1"/>
</dbReference>
<proteinExistence type="inferred from homology"/>
<name>A0A2Z5UUU7_9COXI</name>
<comment type="pathway">
    <text evidence="11">Bacterial outer membrane biogenesis; LPS lipid A biosynthesis.</text>
</comment>
<keyword evidence="8 11" id="KW-0808">Transferase</keyword>
<evidence type="ECO:0000256" key="5">
    <source>
        <dbReference type="ARBA" id="ARBA00022516"/>
    </source>
</evidence>
<comment type="catalytic activity">
    <reaction evidence="10 11">
        <text>a lipid X + a UDP-2-N,3-O-bis[(3R)-3-hydroxyacyl]-alpha-D-glucosamine = a lipid A disaccharide + UDP + H(+)</text>
        <dbReference type="Rhea" id="RHEA:67828"/>
        <dbReference type="ChEBI" id="CHEBI:15378"/>
        <dbReference type="ChEBI" id="CHEBI:58223"/>
        <dbReference type="ChEBI" id="CHEBI:137748"/>
        <dbReference type="ChEBI" id="CHEBI:176338"/>
        <dbReference type="ChEBI" id="CHEBI:176343"/>
        <dbReference type="EC" id="2.4.1.182"/>
    </reaction>
</comment>
<dbReference type="AlphaFoldDB" id="A0A2Z5UUU7"/>
<sequence length="397" mass="44012">MIQKDGELSGNTAENSSVKSIRIGIVAGELSGDLLAADLLKQLKIKGIAFVAEGIAGPEMQKQGCRSLFPMETLSVMGLGEILKQLPQILGLRRQLIQHFIVNSPDVFIGVDAPEFNLGVEKKLKQHGIKTIHYVSPSVWAWRRWRLKKIAKAVDLMLTLFPFEKRFYQENNIPVECVGHPFADSIALETDVLQARKHLGLPESASIIALLPGSRRNEIDYLGRLFLETTQRCYAENPALVFVAAMVNQERAAQFTALKLAIAPQLPITLIQGQSRQVMASADVILLASGTATLEAMLLKKPMVVAYRMSALSYWMAKCLINVDHIALPNLLANKTLVPEFIQENATPEKLAEALFYYLNNSTVVSTLQKEFLILHHQLHCHASEKAVDALLKLLSD</sequence>
<dbReference type="RefSeq" id="WP_126322801.1">
    <property type="nucleotide sequence ID" value="NZ_AP018005.1"/>
</dbReference>
<evidence type="ECO:0000256" key="6">
    <source>
        <dbReference type="ARBA" id="ARBA00022556"/>
    </source>
</evidence>
<dbReference type="Proteomes" id="UP000282483">
    <property type="component" value="Chromosome"/>
</dbReference>
<comment type="function">
    <text evidence="1 11">Condensation of UDP-2,3-diacylglucosamine and 2,3-diacylglucosamine-1-phosphate to form lipid A disaccharide, a precursor of lipid A, a phosphorylated glycolipid that anchors the lipopolysaccharide to the outer membrane of the cell.</text>
</comment>
<reference evidence="12 13" key="1">
    <citation type="submission" date="2017-03" db="EMBL/GenBank/DDBJ databases">
        <title>The genome sequence of Candidatus Rickettsiella viridis.</title>
        <authorList>
            <person name="Nikoh N."/>
            <person name="Tsuchida T."/>
            <person name="Yamaguchi K."/>
            <person name="Maeda T."/>
            <person name="Shigenobu S."/>
            <person name="Fukatsu T."/>
        </authorList>
    </citation>
    <scope>NUCLEOTIDE SEQUENCE [LARGE SCALE GENOMIC DNA]</scope>
    <source>
        <strain evidence="12 13">Ap-RA04</strain>
    </source>
</reference>
<evidence type="ECO:0000256" key="10">
    <source>
        <dbReference type="ARBA" id="ARBA00048975"/>
    </source>
</evidence>
<dbReference type="EC" id="2.4.1.182" evidence="3 11"/>
<dbReference type="CDD" id="cd01635">
    <property type="entry name" value="Glycosyltransferase_GTB-type"/>
    <property type="match status" value="1"/>
</dbReference>
<dbReference type="OrthoDB" id="9801642at2"/>
<evidence type="ECO:0000256" key="8">
    <source>
        <dbReference type="ARBA" id="ARBA00022679"/>
    </source>
</evidence>
<dbReference type="KEGG" id="rvi:RVIR1_08560"/>